<feature type="region of interest" description="Disordered" evidence="1">
    <location>
        <begin position="1"/>
        <end position="35"/>
    </location>
</feature>
<organism evidence="2">
    <name type="scientific">marine metagenome</name>
    <dbReference type="NCBI Taxonomy" id="408172"/>
    <lineage>
        <taxon>unclassified sequences</taxon>
        <taxon>metagenomes</taxon>
        <taxon>ecological metagenomes</taxon>
    </lineage>
</organism>
<gene>
    <name evidence="2" type="ORF">METZ01_LOCUS352538</name>
</gene>
<proteinExistence type="predicted"/>
<dbReference type="EMBL" id="UINC01123301">
    <property type="protein sequence ID" value="SVC99684.1"/>
    <property type="molecule type" value="Genomic_DNA"/>
</dbReference>
<sequence length="81" mass="8678">INSDHPEEVAREESVKTQGEDYIPNLGSEYASGEAPAESKLGFFKELTKETPEIEIAGGKTEKAKTTSDLPQGTKSPVAGR</sequence>
<feature type="non-terminal residue" evidence="2">
    <location>
        <position position="1"/>
    </location>
</feature>
<feature type="region of interest" description="Disordered" evidence="1">
    <location>
        <begin position="52"/>
        <end position="81"/>
    </location>
</feature>
<dbReference type="AlphaFoldDB" id="A0A382RPQ7"/>
<protein>
    <submittedName>
        <fullName evidence="2">Uncharacterized protein</fullName>
    </submittedName>
</protein>
<feature type="compositionally biased region" description="Basic and acidic residues" evidence="1">
    <location>
        <begin position="1"/>
        <end position="19"/>
    </location>
</feature>
<evidence type="ECO:0000256" key="1">
    <source>
        <dbReference type="SAM" id="MobiDB-lite"/>
    </source>
</evidence>
<reference evidence="2" key="1">
    <citation type="submission" date="2018-05" db="EMBL/GenBank/DDBJ databases">
        <authorList>
            <person name="Lanie J.A."/>
            <person name="Ng W.-L."/>
            <person name="Kazmierczak K.M."/>
            <person name="Andrzejewski T.M."/>
            <person name="Davidsen T.M."/>
            <person name="Wayne K.J."/>
            <person name="Tettelin H."/>
            <person name="Glass J.I."/>
            <person name="Rusch D."/>
            <person name="Podicherti R."/>
            <person name="Tsui H.-C.T."/>
            <person name="Winkler M.E."/>
        </authorList>
    </citation>
    <scope>NUCLEOTIDE SEQUENCE</scope>
</reference>
<accession>A0A382RPQ7</accession>
<name>A0A382RPQ7_9ZZZZ</name>
<evidence type="ECO:0000313" key="2">
    <source>
        <dbReference type="EMBL" id="SVC99684.1"/>
    </source>
</evidence>